<gene>
    <name evidence="1" type="ORF">DU502_17840</name>
</gene>
<geneLocation type="plasmid" evidence="2">
    <name>pjcm16430-01</name>
</geneLocation>
<protein>
    <submittedName>
        <fullName evidence="1">Uncharacterized protein</fullName>
    </submittedName>
</protein>
<name>A0A3G8QXL1_9EURY</name>
<organism evidence="1 2">
    <name type="scientific">Haloplanus aerogenes</name>
    <dbReference type="NCBI Taxonomy" id="660522"/>
    <lineage>
        <taxon>Archaea</taxon>
        <taxon>Methanobacteriati</taxon>
        <taxon>Methanobacteriota</taxon>
        <taxon>Stenosarchaea group</taxon>
        <taxon>Halobacteria</taxon>
        <taxon>Halobacteriales</taxon>
        <taxon>Haloferacaceae</taxon>
        <taxon>Haloplanus</taxon>
    </lineage>
</organism>
<dbReference type="RefSeq" id="WP_124897123.1">
    <property type="nucleotide sequence ID" value="NZ_CP034146.1"/>
</dbReference>
<keyword evidence="1" id="KW-0614">Plasmid</keyword>
<dbReference type="AlphaFoldDB" id="A0A3G8QXL1"/>
<dbReference type="Proteomes" id="UP000282007">
    <property type="component" value="Plasmid pJCM16430-01"/>
</dbReference>
<dbReference type="KEGG" id="haer:DU502_17840"/>
<reference evidence="1 2" key="1">
    <citation type="submission" date="2018-07" db="EMBL/GenBank/DDBJ databases">
        <title>Genome sequences of Haloplanus aerogenes JCM 16430T.</title>
        <authorList>
            <person name="Kim Y.B."/>
            <person name="Roh S.W."/>
        </authorList>
    </citation>
    <scope>NUCLEOTIDE SEQUENCE [LARGE SCALE GENOMIC DNA]</scope>
    <source>
        <strain evidence="1 2">JCM 16430</strain>
        <plasmid evidence="2">pjcm16430-01</plasmid>
    </source>
</reference>
<proteinExistence type="predicted"/>
<evidence type="ECO:0000313" key="2">
    <source>
        <dbReference type="Proteomes" id="UP000282007"/>
    </source>
</evidence>
<accession>A0A3G8QXL1</accession>
<dbReference type="GeneID" id="38473188"/>
<evidence type="ECO:0000313" key="1">
    <source>
        <dbReference type="EMBL" id="AZH27283.1"/>
    </source>
</evidence>
<sequence length="224" mass="25265">MHDQPPLNQAIRELGGENPGSAFDNVFLLRFIADAFEYQDTNPEDVTETKRLIIVVDYLDVVLEEYRPPVSLEGWKVVDLSYRSDVIDKSGGFGGPDANPQTFEESWRERLHTFFHERKNELSDSRTQICTKNQAIRQIADSVVGERALAPMIDDDARERIHRYERETGKAADELLSVLKLAVYAGPVAPSGDIEVWKQRAIAHMKSDADSTSIAEPSPSEFFP</sequence>
<keyword evidence="2" id="KW-1185">Reference proteome</keyword>
<dbReference type="EMBL" id="CP034146">
    <property type="protein sequence ID" value="AZH27283.1"/>
    <property type="molecule type" value="Genomic_DNA"/>
</dbReference>